<dbReference type="SUPFAM" id="SSF88723">
    <property type="entry name" value="PIN domain-like"/>
    <property type="match status" value="1"/>
</dbReference>
<keyword evidence="4 8" id="KW-0479">Metal-binding</keyword>
<dbReference type="Pfam" id="PF01850">
    <property type="entry name" value="PIN"/>
    <property type="match status" value="1"/>
</dbReference>
<keyword evidence="6 8" id="KW-0460">Magnesium</keyword>
<dbReference type="PANTHER" id="PTHR33653">
    <property type="entry name" value="RIBONUCLEASE VAPC2"/>
    <property type="match status" value="1"/>
</dbReference>
<dbReference type="InterPro" id="IPR022907">
    <property type="entry name" value="VapC_family"/>
</dbReference>
<dbReference type="AlphaFoldDB" id="A0A077MCY0"/>
<feature type="domain" description="PIN" evidence="9">
    <location>
        <begin position="12"/>
        <end position="126"/>
    </location>
</feature>
<comment type="cofactor">
    <cofactor evidence="1 8">
        <name>Mg(2+)</name>
        <dbReference type="ChEBI" id="CHEBI:18420"/>
    </cofactor>
</comment>
<evidence type="ECO:0000256" key="2">
    <source>
        <dbReference type="ARBA" id="ARBA00022649"/>
    </source>
</evidence>
<dbReference type="GO" id="GO:0016787">
    <property type="term" value="F:hydrolase activity"/>
    <property type="evidence" value="ECO:0007669"/>
    <property type="project" value="UniProtKB-KW"/>
</dbReference>
<dbReference type="PANTHER" id="PTHR33653:SF1">
    <property type="entry name" value="RIBONUCLEASE VAPC2"/>
    <property type="match status" value="1"/>
</dbReference>
<evidence type="ECO:0000313" key="11">
    <source>
        <dbReference type="Proteomes" id="UP000035720"/>
    </source>
</evidence>
<keyword evidence="2 8" id="KW-1277">Toxin-antitoxin system</keyword>
<keyword evidence="3 8" id="KW-0540">Nuclease</keyword>
<protein>
    <recommendedName>
        <fullName evidence="8">Ribonuclease VapC</fullName>
        <shortName evidence="8">RNase VapC</shortName>
        <ecNumber evidence="8">3.1.-.-</ecNumber>
    </recommendedName>
    <alternativeName>
        <fullName evidence="8">Toxin VapC</fullName>
    </alternativeName>
</protein>
<dbReference type="Gene3D" id="3.40.50.1010">
    <property type="entry name" value="5'-nuclease"/>
    <property type="match status" value="1"/>
</dbReference>
<evidence type="ECO:0000256" key="7">
    <source>
        <dbReference type="ARBA" id="ARBA00038093"/>
    </source>
</evidence>
<feature type="binding site" evidence="8">
    <location>
        <position position="101"/>
    </location>
    <ligand>
        <name>Mg(2+)</name>
        <dbReference type="ChEBI" id="CHEBI:18420"/>
    </ligand>
</feature>
<evidence type="ECO:0000256" key="8">
    <source>
        <dbReference type="HAMAP-Rule" id="MF_00265"/>
    </source>
</evidence>
<evidence type="ECO:0000259" key="9">
    <source>
        <dbReference type="Pfam" id="PF01850"/>
    </source>
</evidence>
<keyword evidence="5 8" id="KW-0378">Hydrolase</keyword>
<keyword evidence="11" id="KW-1185">Reference proteome</keyword>
<keyword evidence="8" id="KW-0800">Toxin</keyword>
<dbReference type="OrthoDB" id="9799448at2"/>
<comment type="function">
    <text evidence="8">Toxic component of a toxin-antitoxin (TA) system. An RNase.</text>
</comment>
<reference evidence="10 11" key="1">
    <citation type="journal article" date="2013" name="ISME J.">
        <title>A metabolic model for members of the genus Tetrasphaera involved in enhanced biological phosphorus removal.</title>
        <authorList>
            <person name="Kristiansen R."/>
            <person name="Nguyen H.T.T."/>
            <person name="Saunders A.M."/>
            <person name="Nielsen J.L."/>
            <person name="Wimmer R."/>
            <person name="Le V.Q."/>
            <person name="McIlroy S.J."/>
            <person name="Petrovski S."/>
            <person name="Seviour R.J."/>
            <person name="Calteau A."/>
            <person name="Nielsen K.L."/>
            <person name="Nielsen P.H."/>
        </authorList>
    </citation>
    <scope>NUCLEOTIDE SEQUENCE [LARGE SCALE GENOMIC DNA]</scope>
    <source>
        <strain evidence="10 11">Ben 74</strain>
    </source>
</reference>
<dbReference type="EMBL" id="CAJC01000112">
    <property type="protein sequence ID" value="CCI52722.1"/>
    <property type="molecule type" value="Genomic_DNA"/>
</dbReference>
<dbReference type="InterPro" id="IPR050556">
    <property type="entry name" value="Type_II_TA_system_RNase"/>
</dbReference>
<organism evidence="10 11">
    <name type="scientific">Nostocoides jenkinsii Ben 74</name>
    <dbReference type="NCBI Taxonomy" id="1193518"/>
    <lineage>
        <taxon>Bacteria</taxon>
        <taxon>Bacillati</taxon>
        <taxon>Actinomycetota</taxon>
        <taxon>Actinomycetes</taxon>
        <taxon>Micrococcales</taxon>
        <taxon>Intrasporangiaceae</taxon>
        <taxon>Nostocoides</taxon>
    </lineage>
</organism>
<proteinExistence type="inferred from homology"/>
<evidence type="ECO:0000256" key="3">
    <source>
        <dbReference type="ARBA" id="ARBA00022722"/>
    </source>
</evidence>
<dbReference type="GO" id="GO:0004540">
    <property type="term" value="F:RNA nuclease activity"/>
    <property type="evidence" value="ECO:0007669"/>
    <property type="project" value="InterPro"/>
</dbReference>
<evidence type="ECO:0000256" key="6">
    <source>
        <dbReference type="ARBA" id="ARBA00022842"/>
    </source>
</evidence>
<accession>A0A077MCY0</accession>
<dbReference type="GO" id="GO:0000287">
    <property type="term" value="F:magnesium ion binding"/>
    <property type="evidence" value="ECO:0007669"/>
    <property type="project" value="UniProtKB-UniRule"/>
</dbReference>
<feature type="binding site" evidence="8">
    <location>
        <position position="12"/>
    </location>
    <ligand>
        <name>Mg(2+)</name>
        <dbReference type="ChEBI" id="CHEBI:18420"/>
    </ligand>
</feature>
<dbReference type="EC" id="3.1.-.-" evidence="8"/>
<evidence type="ECO:0000256" key="5">
    <source>
        <dbReference type="ARBA" id="ARBA00022801"/>
    </source>
</evidence>
<dbReference type="Proteomes" id="UP000035720">
    <property type="component" value="Unassembled WGS sequence"/>
</dbReference>
<dbReference type="HAMAP" id="MF_00265">
    <property type="entry name" value="VapC_Nob1"/>
    <property type="match status" value="1"/>
</dbReference>
<dbReference type="InterPro" id="IPR002716">
    <property type="entry name" value="PIN_dom"/>
</dbReference>
<dbReference type="GO" id="GO:0090729">
    <property type="term" value="F:toxin activity"/>
    <property type="evidence" value="ECO:0007669"/>
    <property type="project" value="UniProtKB-KW"/>
</dbReference>
<evidence type="ECO:0000256" key="4">
    <source>
        <dbReference type="ARBA" id="ARBA00022723"/>
    </source>
</evidence>
<dbReference type="InterPro" id="IPR029060">
    <property type="entry name" value="PIN-like_dom_sf"/>
</dbReference>
<evidence type="ECO:0000313" key="10">
    <source>
        <dbReference type="EMBL" id="CCI52722.1"/>
    </source>
</evidence>
<name>A0A077MCY0_9MICO</name>
<comment type="caution">
    <text evidence="10">The sequence shown here is derived from an EMBL/GenBank/DDBJ whole genome shotgun (WGS) entry which is preliminary data.</text>
</comment>
<evidence type="ECO:0000256" key="1">
    <source>
        <dbReference type="ARBA" id="ARBA00001946"/>
    </source>
</evidence>
<gene>
    <name evidence="8" type="primary">vapC</name>
    <name evidence="10" type="ORF">BN13_20044</name>
</gene>
<dbReference type="STRING" id="1193518.BN13_20044"/>
<sequence length="136" mass="14641">MGNPRLTRGLADSSVFVAHETGRAIDVKSMPPDLAVSVITVAELRAGVLAARSVEERAIRLRTLERATAAEQLPVDGRAAQEWALLRVHLGQAGRRVNVNDLWIAAVARANGLLVVTQDDDFDVLADLGLVDVLRV</sequence>
<comment type="similarity">
    <text evidence="7 8">Belongs to the PINc/VapC protein family.</text>
</comment>
<dbReference type="RefSeq" id="WP_048543561.1">
    <property type="nucleotide sequence ID" value="NZ_HF571038.1"/>
</dbReference>